<comment type="subcellular location">
    <subcellularLocation>
        <location evidence="10">Cytoplasm</location>
    </subcellularLocation>
</comment>
<dbReference type="SUPFAM" id="SSF102114">
    <property type="entry name" value="Radical SAM enzymes"/>
    <property type="match status" value="1"/>
</dbReference>
<evidence type="ECO:0000256" key="6">
    <source>
        <dbReference type="ARBA" id="ARBA00022723"/>
    </source>
</evidence>
<dbReference type="GO" id="GO:0051539">
    <property type="term" value="F:4 iron, 4 sulfur cluster binding"/>
    <property type="evidence" value="ECO:0007669"/>
    <property type="project" value="UniProtKB-UniRule"/>
</dbReference>
<evidence type="ECO:0000256" key="7">
    <source>
        <dbReference type="ARBA" id="ARBA00023002"/>
    </source>
</evidence>
<dbReference type="InterPro" id="IPR012838">
    <property type="entry name" value="PFL1_activating"/>
</dbReference>
<dbReference type="Gene3D" id="3.20.20.70">
    <property type="entry name" value="Aldolase class I"/>
    <property type="match status" value="1"/>
</dbReference>
<evidence type="ECO:0000313" key="13">
    <source>
        <dbReference type="Proteomes" id="UP000027997"/>
    </source>
</evidence>
<comment type="catalytic activity">
    <reaction evidence="10">
        <text>glycyl-[formate C-acetyltransferase] + reduced [flavodoxin] + S-adenosyl-L-methionine = glycin-2-yl radical-[formate C-acetyltransferase] + semiquinone [flavodoxin] + 5'-deoxyadenosine + L-methionine + H(+)</text>
        <dbReference type="Rhea" id="RHEA:19225"/>
        <dbReference type="Rhea" id="RHEA-COMP:10622"/>
        <dbReference type="Rhea" id="RHEA-COMP:12190"/>
        <dbReference type="Rhea" id="RHEA-COMP:12191"/>
        <dbReference type="Rhea" id="RHEA-COMP:14480"/>
        <dbReference type="ChEBI" id="CHEBI:15378"/>
        <dbReference type="ChEBI" id="CHEBI:17319"/>
        <dbReference type="ChEBI" id="CHEBI:29947"/>
        <dbReference type="ChEBI" id="CHEBI:32722"/>
        <dbReference type="ChEBI" id="CHEBI:57618"/>
        <dbReference type="ChEBI" id="CHEBI:57844"/>
        <dbReference type="ChEBI" id="CHEBI:59789"/>
        <dbReference type="ChEBI" id="CHEBI:140311"/>
        <dbReference type="EC" id="1.97.1.4"/>
    </reaction>
</comment>
<dbReference type="InterPro" id="IPR013785">
    <property type="entry name" value="Aldolase_TIM"/>
</dbReference>
<comment type="similarity">
    <text evidence="2 10">Belongs to the organic radical-activating enzymes family.</text>
</comment>
<comment type="function">
    <text evidence="1">Activation of pyruvate formate-lyase 1 under anaerobic conditions by generation of an organic free radical, using S-adenosylmethionine and reduced flavodoxin as cosubstrates to produce 5'-deoxy-adenosine.</text>
</comment>
<dbReference type="InterPro" id="IPR001989">
    <property type="entry name" value="Radical_activat_CS"/>
</dbReference>
<keyword evidence="6 10" id="KW-0479">Metal-binding</keyword>
<dbReference type="GO" id="GO:0006006">
    <property type="term" value="P:glucose metabolic process"/>
    <property type="evidence" value="ECO:0007669"/>
    <property type="project" value="UniProtKB-KW"/>
</dbReference>
<keyword evidence="12" id="KW-0670">Pyruvate</keyword>
<comment type="caution">
    <text evidence="12">The sequence shown here is derived from an EMBL/GenBank/DDBJ whole genome shotgun (WGS) entry which is preliminary data.</text>
</comment>
<dbReference type="NCBIfam" id="TIGR02493">
    <property type="entry name" value="PFLA"/>
    <property type="match status" value="1"/>
</dbReference>
<dbReference type="Proteomes" id="UP000027997">
    <property type="component" value="Unassembled WGS sequence"/>
</dbReference>
<dbReference type="PROSITE" id="PS01087">
    <property type="entry name" value="RADICAL_ACTIVATING"/>
    <property type="match status" value="1"/>
</dbReference>
<keyword evidence="7 10" id="KW-0560">Oxidoreductase</keyword>
<evidence type="ECO:0000256" key="1">
    <source>
        <dbReference type="ARBA" id="ARBA00002918"/>
    </source>
</evidence>
<evidence type="ECO:0000313" key="12">
    <source>
        <dbReference type="EMBL" id="KEI71172.1"/>
    </source>
</evidence>
<dbReference type="EMBL" id="JOJP01000001">
    <property type="protein sequence ID" value="KEI71172.1"/>
    <property type="molecule type" value="Genomic_DNA"/>
</dbReference>
<dbReference type="Pfam" id="PF04055">
    <property type="entry name" value="Radical_SAM"/>
    <property type="match status" value="1"/>
</dbReference>
<keyword evidence="5 10" id="KW-0949">S-adenosyl-L-methionine</keyword>
<keyword evidence="8 10" id="KW-0408">Iron</keyword>
<evidence type="ECO:0000256" key="5">
    <source>
        <dbReference type="ARBA" id="ARBA00022691"/>
    </source>
</evidence>
<sequence length="243" mass="27873">MSLGRVHSMDSFGTVDGPGIRYVVFMQGCHMRCRYCHNRDTWDLRDGGEVLSHEEVLEKILKVKNFLTGGVTVTGGEPLLQAEFVADLFKALKEHGIHTCLDTNGFTKHITPDIERLLSYTDLVLLDIKHMDEEMHQKLTYVTSKYTRNFAMYLQELKKPTWIRYVVVEGYTVDPLYAAMLAEMVEKMDCVEKVEILPYHSLGVHKWDAFKDGYELETVRPPSTEQLDAIKAEFDQRGISAAY</sequence>
<dbReference type="GO" id="GO:0016829">
    <property type="term" value="F:lyase activity"/>
    <property type="evidence" value="ECO:0007669"/>
    <property type="project" value="UniProtKB-KW"/>
</dbReference>
<name>A0A081KAJ6_9GAMM</name>
<gene>
    <name evidence="12" type="primary">pflA</name>
    <name evidence="12" type="ORF">GV64_10835</name>
</gene>
<comment type="cofactor">
    <cofactor evidence="10">
        <name>[4Fe-4S] cluster</name>
        <dbReference type="ChEBI" id="CHEBI:49883"/>
    </cofactor>
    <text evidence="10">Binds 1 [4Fe-4S] cluster. The cluster is coordinated with 3 cysteines and an exchangeable S-adenosyl-L-methionine.</text>
</comment>
<dbReference type="GO" id="GO:0005737">
    <property type="term" value="C:cytoplasm"/>
    <property type="evidence" value="ECO:0007669"/>
    <property type="project" value="UniProtKB-SubCell"/>
</dbReference>
<dbReference type="PANTHER" id="PTHR30352:SF5">
    <property type="entry name" value="PYRUVATE FORMATE-LYASE 1-ACTIVATING ENZYME"/>
    <property type="match status" value="1"/>
</dbReference>
<dbReference type="InterPro" id="IPR058240">
    <property type="entry name" value="rSAM_sf"/>
</dbReference>
<dbReference type="STRING" id="305900.GV64_10835"/>
<evidence type="ECO:0000256" key="4">
    <source>
        <dbReference type="ARBA" id="ARBA00022526"/>
    </source>
</evidence>
<keyword evidence="13" id="KW-1185">Reference proteome</keyword>
<evidence type="ECO:0000256" key="10">
    <source>
        <dbReference type="RuleBase" id="RU362053"/>
    </source>
</evidence>
<evidence type="ECO:0000256" key="3">
    <source>
        <dbReference type="ARBA" id="ARBA00022485"/>
    </source>
</evidence>
<protein>
    <recommendedName>
        <fullName evidence="10">Pyruvate formate-lyase-activating enzyme</fullName>
        <ecNumber evidence="10">1.97.1.4</ecNumber>
    </recommendedName>
</protein>
<keyword evidence="3 10" id="KW-0004">4Fe-4S</keyword>
<dbReference type="eggNOG" id="COG1180">
    <property type="taxonomic scope" value="Bacteria"/>
</dbReference>
<proteinExistence type="inferred from homology"/>
<organism evidence="12 13">
    <name type="scientific">Endozoicomonas elysicola</name>
    <dbReference type="NCBI Taxonomy" id="305900"/>
    <lineage>
        <taxon>Bacteria</taxon>
        <taxon>Pseudomonadati</taxon>
        <taxon>Pseudomonadota</taxon>
        <taxon>Gammaproteobacteria</taxon>
        <taxon>Oceanospirillales</taxon>
        <taxon>Endozoicomonadaceae</taxon>
        <taxon>Endozoicomonas</taxon>
    </lineage>
</organism>
<dbReference type="GO" id="GO:0046872">
    <property type="term" value="F:metal ion binding"/>
    <property type="evidence" value="ECO:0007669"/>
    <property type="project" value="UniProtKB-UniRule"/>
</dbReference>
<dbReference type="PANTHER" id="PTHR30352">
    <property type="entry name" value="PYRUVATE FORMATE-LYASE-ACTIVATING ENZYME"/>
    <property type="match status" value="1"/>
</dbReference>
<reference evidence="12 13" key="1">
    <citation type="submission" date="2014-06" db="EMBL/GenBank/DDBJ databases">
        <title>Whole Genome Sequences of Three Symbiotic Endozoicomonas Bacteria.</title>
        <authorList>
            <person name="Neave M.J."/>
            <person name="Apprill A."/>
            <person name="Voolstra C.R."/>
        </authorList>
    </citation>
    <scope>NUCLEOTIDE SEQUENCE [LARGE SCALE GENOMIC DNA]</scope>
    <source>
        <strain evidence="12 13">DSM 22380</strain>
    </source>
</reference>
<keyword evidence="12" id="KW-0456">Lyase</keyword>
<comment type="function">
    <text evidence="10">Activation of pyruvate formate-lyase under anaerobic conditions by generation of an organic free radical, using S-adenosylmethionine and reduced flavodoxin as cosubstrates to produce 5'-deoxy-adenosine.</text>
</comment>
<keyword evidence="4" id="KW-0119">Carbohydrate metabolism</keyword>
<dbReference type="EC" id="1.97.1.4" evidence="10"/>
<evidence type="ECO:0000256" key="2">
    <source>
        <dbReference type="ARBA" id="ARBA00009777"/>
    </source>
</evidence>
<feature type="domain" description="Radical SAM core" evidence="11">
    <location>
        <begin position="15"/>
        <end position="237"/>
    </location>
</feature>
<dbReference type="PROSITE" id="PS51918">
    <property type="entry name" value="RADICAL_SAM"/>
    <property type="match status" value="1"/>
</dbReference>
<dbReference type="RefSeq" id="WP_026258284.1">
    <property type="nucleotide sequence ID" value="NZ_JOJP01000001.1"/>
</dbReference>
<dbReference type="CDD" id="cd01335">
    <property type="entry name" value="Radical_SAM"/>
    <property type="match status" value="1"/>
</dbReference>
<dbReference type="InterPro" id="IPR007197">
    <property type="entry name" value="rSAM"/>
</dbReference>
<keyword evidence="9 10" id="KW-0411">Iron-sulfur</keyword>
<keyword evidence="4" id="KW-0313">Glucose metabolism</keyword>
<keyword evidence="10" id="KW-0963">Cytoplasm</keyword>
<evidence type="ECO:0000256" key="9">
    <source>
        <dbReference type="ARBA" id="ARBA00023014"/>
    </source>
</evidence>
<dbReference type="SFLD" id="SFLDG01066">
    <property type="entry name" value="organic_radical-activating_enz"/>
    <property type="match status" value="1"/>
</dbReference>
<dbReference type="GO" id="GO:0043365">
    <property type="term" value="F:[formate-C-acetyltransferase]-activating enzyme activity"/>
    <property type="evidence" value="ECO:0007669"/>
    <property type="project" value="UniProtKB-UniRule"/>
</dbReference>
<evidence type="ECO:0000256" key="8">
    <source>
        <dbReference type="ARBA" id="ARBA00023004"/>
    </source>
</evidence>
<dbReference type="SFLD" id="SFLDS00029">
    <property type="entry name" value="Radical_SAM"/>
    <property type="match status" value="1"/>
</dbReference>
<evidence type="ECO:0000259" key="11">
    <source>
        <dbReference type="PROSITE" id="PS51918"/>
    </source>
</evidence>
<dbReference type="AlphaFoldDB" id="A0A081KAJ6"/>
<dbReference type="InterPro" id="IPR034457">
    <property type="entry name" value="Organic_radical-activating"/>
</dbReference>
<accession>A0A081KAJ6</accession>